<comment type="subunit">
    <text evidence="5">The complex is composed of two ATP-binding proteins (ModC), two transmembrane proteins (ModB) and a solute-binding protein (ModA).</text>
</comment>
<organism evidence="8 9">
    <name type="scientific">Cellvibrio japonicus (strain Ueda107)</name>
    <name type="common">Pseudomonas fluorescens subsp. cellulosa</name>
    <dbReference type="NCBI Taxonomy" id="498211"/>
    <lineage>
        <taxon>Bacteria</taxon>
        <taxon>Pseudomonadati</taxon>
        <taxon>Pseudomonadota</taxon>
        <taxon>Gammaproteobacteria</taxon>
        <taxon>Cellvibrionales</taxon>
        <taxon>Cellvibrionaceae</taxon>
        <taxon>Cellvibrio</taxon>
    </lineage>
</organism>
<dbReference type="OrthoDB" id="9785015at2"/>
<evidence type="ECO:0000256" key="5">
    <source>
        <dbReference type="ARBA" id="ARBA00062515"/>
    </source>
</evidence>
<dbReference type="GO" id="GO:1901359">
    <property type="term" value="F:tungstate binding"/>
    <property type="evidence" value="ECO:0007669"/>
    <property type="project" value="UniProtKB-ARBA"/>
</dbReference>
<proteinExistence type="inferred from homology"/>
<feature type="binding site" evidence="6">
    <location>
        <position position="206"/>
    </location>
    <ligand>
        <name>molybdate</name>
        <dbReference type="ChEBI" id="CHEBI:36264"/>
    </ligand>
</feature>
<evidence type="ECO:0000256" key="1">
    <source>
        <dbReference type="ARBA" id="ARBA00009175"/>
    </source>
</evidence>
<feature type="chain" id="PRO_5002796553" evidence="7">
    <location>
        <begin position="40"/>
        <end position="269"/>
    </location>
</feature>
<feature type="signal peptide" evidence="7">
    <location>
        <begin position="1"/>
        <end position="39"/>
    </location>
</feature>
<dbReference type="AlphaFoldDB" id="B3PHB9"/>
<evidence type="ECO:0000256" key="6">
    <source>
        <dbReference type="PIRSR" id="PIRSR004846-1"/>
    </source>
</evidence>
<dbReference type="InterPro" id="IPR050682">
    <property type="entry name" value="ModA/WtpA"/>
</dbReference>
<accession>B3PHB9</accession>
<dbReference type="EMBL" id="CP000934">
    <property type="protein sequence ID" value="ACE82840.1"/>
    <property type="molecule type" value="Genomic_DNA"/>
</dbReference>
<dbReference type="STRING" id="498211.CJA_0316"/>
<dbReference type="KEGG" id="cja:CJA_0316"/>
<dbReference type="PANTHER" id="PTHR30632:SF17">
    <property type="entry name" value="MOLYBDATE-BINDING PROTEIN MODA"/>
    <property type="match status" value="1"/>
</dbReference>
<evidence type="ECO:0000313" key="8">
    <source>
        <dbReference type="EMBL" id="ACE82840.1"/>
    </source>
</evidence>
<dbReference type="GO" id="GO:0030288">
    <property type="term" value="C:outer membrane-bounded periplasmic space"/>
    <property type="evidence" value="ECO:0007669"/>
    <property type="project" value="TreeGrafter"/>
</dbReference>
<dbReference type="Proteomes" id="UP000001036">
    <property type="component" value="Chromosome"/>
</dbReference>
<keyword evidence="9" id="KW-1185">Reference proteome</keyword>
<dbReference type="InterPro" id="IPR005950">
    <property type="entry name" value="ModA"/>
</dbReference>
<evidence type="ECO:0000256" key="3">
    <source>
        <dbReference type="ARBA" id="ARBA00022723"/>
    </source>
</evidence>
<dbReference type="RefSeq" id="WP_012485998.1">
    <property type="nucleotide sequence ID" value="NC_010995.1"/>
</dbReference>
<dbReference type="FunFam" id="3.40.190.10:FF:000035">
    <property type="entry name" value="Molybdate ABC transporter substrate-binding protein"/>
    <property type="match status" value="1"/>
</dbReference>
<dbReference type="GO" id="GO:0015689">
    <property type="term" value="P:molybdate ion transport"/>
    <property type="evidence" value="ECO:0007669"/>
    <property type="project" value="InterPro"/>
</dbReference>
<evidence type="ECO:0000313" key="9">
    <source>
        <dbReference type="Proteomes" id="UP000001036"/>
    </source>
</evidence>
<dbReference type="NCBIfam" id="TIGR01256">
    <property type="entry name" value="modA"/>
    <property type="match status" value="1"/>
</dbReference>
<dbReference type="HOGENOM" id="CLU_065520_3_0_6"/>
<reference evidence="8 9" key="1">
    <citation type="journal article" date="2008" name="J. Bacteriol.">
        <title>Insights into plant cell wall degradation from the genome sequence of the soil bacterium Cellvibrio japonicus.</title>
        <authorList>
            <person name="Deboy R.T."/>
            <person name="Mongodin E.F."/>
            <person name="Fouts D.E."/>
            <person name="Tailford L.E."/>
            <person name="Khouri H."/>
            <person name="Emerson J.B."/>
            <person name="Mohamoud Y."/>
            <person name="Watkins K."/>
            <person name="Henrissat B."/>
            <person name="Gilbert H.J."/>
            <person name="Nelson K.E."/>
        </authorList>
    </citation>
    <scope>NUCLEOTIDE SEQUENCE [LARGE SCALE GENOMIC DNA]</scope>
    <source>
        <strain evidence="8 9">Ueda107</strain>
    </source>
</reference>
<evidence type="ECO:0000256" key="2">
    <source>
        <dbReference type="ARBA" id="ARBA00022505"/>
    </source>
</evidence>
<keyword evidence="3 6" id="KW-0479">Metal-binding</keyword>
<name>B3PHB9_CELJU</name>
<keyword evidence="4 7" id="KW-0732">Signal</keyword>
<dbReference type="SUPFAM" id="SSF53850">
    <property type="entry name" value="Periplasmic binding protein-like II"/>
    <property type="match status" value="1"/>
</dbReference>
<gene>
    <name evidence="8" type="primary">modA</name>
    <name evidence="8" type="ordered locus">CJA_0316</name>
</gene>
<dbReference type="GO" id="GO:0046872">
    <property type="term" value="F:metal ion binding"/>
    <property type="evidence" value="ECO:0007669"/>
    <property type="project" value="UniProtKB-KW"/>
</dbReference>
<comment type="similarity">
    <text evidence="1">Belongs to the bacterial solute-binding protein ModA family.</text>
</comment>
<dbReference type="GO" id="GO:0030973">
    <property type="term" value="F:molybdate ion binding"/>
    <property type="evidence" value="ECO:0007669"/>
    <property type="project" value="TreeGrafter"/>
</dbReference>
<evidence type="ECO:0000256" key="7">
    <source>
        <dbReference type="SAM" id="SignalP"/>
    </source>
</evidence>
<feature type="binding site" evidence="6">
    <location>
        <position position="188"/>
    </location>
    <ligand>
        <name>molybdate</name>
        <dbReference type="ChEBI" id="CHEBI:36264"/>
    </ligand>
</feature>
<evidence type="ECO:0000256" key="4">
    <source>
        <dbReference type="ARBA" id="ARBA00022729"/>
    </source>
</evidence>
<keyword evidence="2 6" id="KW-0500">Molybdenum</keyword>
<feature type="binding site" evidence="6">
    <location>
        <position position="49"/>
    </location>
    <ligand>
        <name>molybdate</name>
        <dbReference type="ChEBI" id="CHEBI:36264"/>
    </ligand>
</feature>
<dbReference type="PANTHER" id="PTHR30632">
    <property type="entry name" value="MOLYBDATE-BINDING PERIPLASMIC PROTEIN"/>
    <property type="match status" value="1"/>
</dbReference>
<sequence>MKKYLPVVVACQVQIQSLHRAFLLSLLLCVMLISGAARAGDIHVYAAASLTDAIGELGSAYEKTHKGVGIKASYAGSSTLAKQIENGAPAQLFISADQDWANYLQERQLLDENSRVNLLLNELVLIVPAGRKVDIRFDKDADLIASFNGKLCTGDPSHVPVGKYARQALEYYGWWDSIQPRLVGTPDVRTALAFVERGECALGIVYKTDALLTDKVDVVASFPAQSHVPIVYPGGLVRGANADAEAFWQFLQSDKAAQVFQRYGFKRAQ</sequence>
<dbReference type="Gene3D" id="3.40.190.10">
    <property type="entry name" value="Periplasmic binding protein-like II"/>
    <property type="match status" value="2"/>
</dbReference>
<feature type="binding site" evidence="6">
    <location>
        <position position="77"/>
    </location>
    <ligand>
        <name>molybdate</name>
        <dbReference type="ChEBI" id="CHEBI:36264"/>
    </ligand>
</feature>
<protein>
    <submittedName>
        <fullName evidence="8">Molybdate ABC transporter, periplasmic molybdate-binding protein</fullName>
    </submittedName>
</protein>
<dbReference type="Pfam" id="PF13531">
    <property type="entry name" value="SBP_bac_11"/>
    <property type="match status" value="1"/>
</dbReference>
<dbReference type="eggNOG" id="COG0725">
    <property type="taxonomic scope" value="Bacteria"/>
</dbReference>
<dbReference type="NCBIfam" id="NF007958">
    <property type="entry name" value="PRK10677.1"/>
    <property type="match status" value="1"/>
</dbReference>
<dbReference type="PIRSF" id="PIRSF004846">
    <property type="entry name" value="ModA"/>
    <property type="match status" value="1"/>
</dbReference>